<keyword evidence="1" id="KW-1133">Transmembrane helix</keyword>
<feature type="transmembrane region" description="Helical" evidence="1">
    <location>
        <begin position="24"/>
        <end position="43"/>
    </location>
</feature>
<gene>
    <name evidence="2" type="ORF">QF035_010197</name>
</gene>
<accession>A0ABU0T9X6</accession>
<evidence type="ECO:0000313" key="2">
    <source>
        <dbReference type="EMBL" id="MDQ1032615.1"/>
    </source>
</evidence>
<name>A0ABU0T9X6_9ACTN</name>
<dbReference type="InterPro" id="IPR046657">
    <property type="entry name" value="DUF6766"/>
</dbReference>
<evidence type="ECO:0000313" key="3">
    <source>
        <dbReference type="Proteomes" id="UP001230328"/>
    </source>
</evidence>
<organism evidence="2 3">
    <name type="scientific">Streptomyces umbrinus</name>
    <dbReference type="NCBI Taxonomy" id="67370"/>
    <lineage>
        <taxon>Bacteria</taxon>
        <taxon>Bacillati</taxon>
        <taxon>Actinomycetota</taxon>
        <taxon>Actinomycetes</taxon>
        <taxon>Kitasatosporales</taxon>
        <taxon>Streptomycetaceae</taxon>
        <taxon>Streptomyces</taxon>
        <taxon>Streptomyces phaeochromogenes group</taxon>
    </lineage>
</organism>
<keyword evidence="1" id="KW-0812">Transmembrane</keyword>
<feature type="transmembrane region" description="Helical" evidence="1">
    <location>
        <begin position="140"/>
        <end position="160"/>
    </location>
</feature>
<keyword evidence="3" id="KW-1185">Reference proteome</keyword>
<protein>
    <recommendedName>
        <fullName evidence="4">Transmembrane protein</fullName>
    </recommendedName>
</protein>
<comment type="caution">
    <text evidence="2">The sequence shown here is derived from an EMBL/GenBank/DDBJ whole genome shotgun (WGS) entry which is preliminary data.</text>
</comment>
<dbReference type="Proteomes" id="UP001230328">
    <property type="component" value="Unassembled WGS sequence"/>
</dbReference>
<evidence type="ECO:0000256" key="1">
    <source>
        <dbReference type="SAM" id="Phobius"/>
    </source>
</evidence>
<sequence>MTERSSQAGSPKHRGLRGFVQDNGLGLFFTAAFVLALVGQAFAGHADFNNQMAADQLQQISLGEYVTTSDFAVDVSENWQSEYLQFFLYVGVTVWLLQRGSPESKELHKAGTESDEAQLVGEYAQEGSPRWAKVGGWRRAVYSHSLLLVMGTVFLLSWLVQSITGTAAHNEQRLRQLQAPLSWADYLGAADFWNRTLQNWQSELLAVASMAVLSIYLRQRGSPESKPVGAAHRATGVEG</sequence>
<reference evidence="2 3" key="1">
    <citation type="submission" date="2023-07" db="EMBL/GenBank/DDBJ databases">
        <title>Comparative genomics of wheat-associated soil bacteria to identify genetic determinants of phenazine resistance.</title>
        <authorList>
            <person name="Mouncey N."/>
        </authorList>
    </citation>
    <scope>NUCLEOTIDE SEQUENCE [LARGE SCALE GENOMIC DNA]</scope>
    <source>
        <strain evidence="2 3">V2I4</strain>
    </source>
</reference>
<dbReference type="EMBL" id="JAUSZI010000002">
    <property type="protein sequence ID" value="MDQ1032615.1"/>
    <property type="molecule type" value="Genomic_DNA"/>
</dbReference>
<dbReference type="Pfam" id="PF20554">
    <property type="entry name" value="DUF6766"/>
    <property type="match status" value="1"/>
</dbReference>
<keyword evidence="1" id="KW-0472">Membrane</keyword>
<dbReference type="RefSeq" id="WP_307529503.1">
    <property type="nucleotide sequence ID" value="NZ_JAUSZI010000002.1"/>
</dbReference>
<proteinExistence type="predicted"/>
<evidence type="ECO:0008006" key="4">
    <source>
        <dbReference type="Google" id="ProtNLM"/>
    </source>
</evidence>